<dbReference type="InterPro" id="IPR052519">
    <property type="entry name" value="Euk-type_GlcNAc_Kinase"/>
</dbReference>
<dbReference type="Pfam" id="PF01869">
    <property type="entry name" value="BcrAD_BadFG"/>
    <property type="match status" value="1"/>
</dbReference>
<organism evidence="2">
    <name type="scientific">freshwater metagenome</name>
    <dbReference type="NCBI Taxonomy" id="449393"/>
    <lineage>
        <taxon>unclassified sequences</taxon>
        <taxon>metagenomes</taxon>
        <taxon>ecological metagenomes</taxon>
    </lineage>
</organism>
<dbReference type="Gene3D" id="3.30.420.40">
    <property type="match status" value="2"/>
</dbReference>
<evidence type="ECO:0000259" key="1">
    <source>
        <dbReference type="Pfam" id="PF01869"/>
    </source>
</evidence>
<sequence>MMLCIDAGASSAKWALKTQSGFCSGSVGPITGHLFSEEAQAQVFAELDKIAAETGPVMEVVMGVTGVDNGTEVANNLIEYVAKVFKTGAKNIRLMNDMELAYSAVFDPGEGVLVYAGTGAIASQVDKAGNFIRAGGWGFHIGDFGAGYSIGIAALRYVTSLWDQGKDPMQDEFGAAVMNYIDCKDWPDLRIFIYGNGRSAIASVAPIVGQLADQGNEIAQLLIQDAGLSLAELAQHIVDRTGATKIVAMGGTFKISPMLFEELRNALELPIEFVDDDISQRWLERNGK</sequence>
<name>A0A6J6EJR7_9ZZZZ</name>
<dbReference type="InterPro" id="IPR002731">
    <property type="entry name" value="ATPase_BadF"/>
</dbReference>
<protein>
    <submittedName>
        <fullName evidence="2">Unannotated protein</fullName>
    </submittedName>
</protein>
<dbReference type="AlphaFoldDB" id="A0A6J6EJR7"/>
<evidence type="ECO:0000313" key="2">
    <source>
        <dbReference type="EMBL" id="CAB4576662.1"/>
    </source>
</evidence>
<accession>A0A6J6EJR7</accession>
<reference evidence="2" key="1">
    <citation type="submission" date="2020-05" db="EMBL/GenBank/DDBJ databases">
        <authorList>
            <person name="Chiriac C."/>
            <person name="Salcher M."/>
            <person name="Ghai R."/>
            <person name="Kavagutti S V."/>
        </authorList>
    </citation>
    <scope>NUCLEOTIDE SEQUENCE</scope>
</reference>
<feature type="domain" description="ATPase BadF/BadG/BcrA/BcrD type" evidence="1">
    <location>
        <begin position="5"/>
        <end position="267"/>
    </location>
</feature>
<gene>
    <name evidence="2" type="ORF">UFOPK1726_00612</name>
</gene>
<dbReference type="PANTHER" id="PTHR43190:SF3">
    <property type="entry name" value="N-ACETYL-D-GLUCOSAMINE KINASE"/>
    <property type="match status" value="1"/>
</dbReference>
<dbReference type="InterPro" id="IPR043129">
    <property type="entry name" value="ATPase_NBD"/>
</dbReference>
<dbReference type="PANTHER" id="PTHR43190">
    <property type="entry name" value="N-ACETYL-D-GLUCOSAMINE KINASE"/>
    <property type="match status" value="1"/>
</dbReference>
<dbReference type="SUPFAM" id="SSF53067">
    <property type="entry name" value="Actin-like ATPase domain"/>
    <property type="match status" value="2"/>
</dbReference>
<proteinExistence type="predicted"/>
<dbReference type="EMBL" id="CAEZTT010000059">
    <property type="protein sequence ID" value="CAB4576662.1"/>
    <property type="molecule type" value="Genomic_DNA"/>
</dbReference>